<reference evidence="3 4" key="1">
    <citation type="submission" date="2024-11" db="EMBL/GenBank/DDBJ databases">
        <title>Adaptive evolution of stress response genes in parasites aligns with host niche diversity.</title>
        <authorList>
            <person name="Hahn C."/>
            <person name="Resl P."/>
        </authorList>
    </citation>
    <scope>NUCLEOTIDE SEQUENCE [LARGE SCALE GENOMIC DNA]</scope>
    <source>
        <strain evidence="3">EGGRZ-B1_66</strain>
        <tissue evidence="3">Body</tissue>
    </source>
</reference>
<proteinExistence type="inferred from homology"/>
<dbReference type="PANTHER" id="PTHR32073:SF7">
    <property type="entry name" value="GH11358P"/>
    <property type="match status" value="1"/>
</dbReference>
<name>A0ABD2QM89_9PLAT</name>
<dbReference type="Proteomes" id="UP001626550">
    <property type="component" value="Unassembled WGS sequence"/>
</dbReference>
<accession>A0ABD2QM89</accession>
<evidence type="ECO:0000256" key="2">
    <source>
        <dbReference type="SAM" id="MobiDB-lite"/>
    </source>
</evidence>
<dbReference type="PANTHER" id="PTHR32073">
    <property type="entry name" value="GH11358P"/>
    <property type="match status" value="1"/>
</dbReference>
<comment type="similarity">
    <text evidence="1">Belongs to the DIPK family.</text>
</comment>
<evidence type="ECO:0000256" key="1">
    <source>
        <dbReference type="ARBA" id="ARBA00006338"/>
    </source>
</evidence>
<comment type="caution">
    <text evidence="3">The sequence shown here is derived from an EMBL/GenBank/DDBJ whole genome shotgun (WGS) entry which is preliminary data.</text>
</comment>
<keyword evidence="4" id="KW-1185">Reference proteome</keyword>
<dbReference type="InterPro" id="IPR020519">
    <property type="entry name" value="DIPK2A/B"/>
</dbReference>
<organism evidence="3 4">
    <name type="scientific">Cichlidogyrus casuarinus</name>
    <dbReference type="NCBI Taxonomy" id="1844966"/>
    <lineage>
        <taxon>Eukaryota</taxon>
        <taxon>Metazoa</taxon>
        <taxon>Spiralia</taxon>
        <taxon>Lophotrochozoa</taxon>
        <taxon>Platyhelminthes</taxon>
        <taxon>Monogenea</taxon>
        <taxon>Monopisthocotylea</taxon>
        <taxon>Dactylogyridea</taxon>
        <taxon>Ancyrocephalidae</taxon>
        <taxon>Cichlidogyrus</taxon>
    </lineage>
</organism>
<protein>
    <submittedName>
        <fullName evidence="3">Chromosome X 36</fullName>
    </submittedName>
</protein>
<evidence type="ECO:0000313" key="4">
    <source>
        <dbReference type="Proteomes" id="UP001626550"/>
    </source>
</evidence>
<dbReference type="EMBL" id="JBJKFK010000097">
    <property type="protein sequence ID" value="KAL3319841.1"/>
    <property type="molecule type" value="Genomic_DNA"/>
</dbReference>
<dbReference type="AlphaFoldDB" id="A0ABD2QM89"/>
<feature type="region of interest" description="Disordered" evidence="2">
    <location>
        <begin position="1"/>
        <end position="23"/>
    </location>
</feature>
<evidence type="ECO:0000313" key="3">
    <source>
        <dbReference type="EMBL" id="KAL3319841.1"/>
    </source>
</evidence>
<sequence length="352" mass="39163">MEAPLTRANVAAIGPSGDEEKDNQIRGVEFSPLARCASDRFFNRMMRRFRERTSPGAETRWLRFDELLLLFNLAVNPTAVAEQTFSAGSTSRMPGTTLYSLVKTLRPSTPRHEWPFLIYHGACGSWIVEEDFGESLEQYANSRVWVKKKIMKNLLTLPDKLSTAPVTASMRYETAQILSPESAAFMQLEEDDTDHGYSVYLGDFAWSAIMVNPSTYDVRVTDLRHAIVVDTQTLHEMNFGQGNYSVIGSKANALVADGMHEKFNCYGNVTGTGDAGGATPPCLELSHADSLCSATESDHNYWAICALIKWGGDNYPRFDSGFSSSFQKIIDDCLSGAADRRHLLRKARELLT</sequence>
<gene>
    <name evidence="3" type="ORF">Ciccas_001475</name>
</gene>